<dbReference type="SMART" id="SM00448">
    <property type="entry name" value="REC"/>
    <property type="match status" value="1"/>
</dbReference>
<evidence type="ECO:0000256" key="10">
    <source>
        <dbReference type="PIRNR" id="PIRNR006171"/>
    </source>
</evidence>
<evidence type="ECO:0000313" key="14">
    <source>
        <dbReference type="Proteomes" id="UP000262969"/>
    </source>
</evidence>
<keyword evidence="2 10" id="KW-0963">Cytoplasm</keyword>
<protein>
    <recommendedName>
        <fullName evidence="10">Transcriptional regulatory protein</fullName>
    </recommendedName>
</protein>
<dbReference type="InterPro" id="IPR024187">
    <property type="entry name" value="Sig_transdc_resp-reg_cit/mal"/>
</dbReference>
<evidence type="ECO:0000256" key="11">
    <source>
        <dbReference type="PROSITE-ProRule" id="PRU00169"/>
    </source>
</evidence>
<evidence type="ECO:0000313" key="13">
    <source>
        <dbReference type="EMBL" id="HCL01798.1"/>
    </source>
</evidence>
<organism evidence="13 14">
    <name type="scientific">Lachnoclostridium phytofermentans</name>
    <dbReference type="NCBI Taxonomy" id="66219"/>
    <lineage>
        <taxon>Bacteria</taxon>
        <taxon>Bacillati</taxon>
        <taxon>Bacillota</taxon>
        <taxon>Clostridia</taxon>
        <taxon>Lachnospirales</taxon>
        <taxon>Lachnospiraceae</taxon>
    </lineage>
</organism>
<evidence type="ECO:0000256" key="8">
    <source>
        <dbReference type="ARBA" id="ARBA00023163"/>
    </source>
</evidence>
<dbReference type="AlphaFoldDB" id="A0A3D2X642"/>
<dbReference type="EMBL" id="DPVV01000178">
    <property type="protein sequence ID" value="HCL01798.1"/>
    <property type="molecule type" value="Genomic_DNA"/>
</dbReference>
<dbReference type="SUPFAM" id="SSF52172">
    <property type="entry name" value="CheY-like"/>
    <property type="match status" value="1"/>
</dbReference>
<evidence type="ECO:0000256" key="7">
    <source>
        <dbReference type="ARBA" id="ARBA00023159"/>
    </source>
</evidence>
<dbReference type="GO" id="GO:0005737">
    <property type="term" value="C:cytoplasm"/>
    <property type="evidence" value="ECO:0007669"/>
    <property type="project" value="UniProtKB-SubCell"/>
</dbReference>
<keyword evidence="5 10" id="KW-0805">Transcription regulation</keyword>
<proteinExistence type="predicted"/>
<sequence>MIKVVIVEDDLMVAAINKQYIQKTPGLDVVATFHNGKDAWEFIKNTEVQLLILDLYMPNISGLELLQIIREAKYQIDVIMVTAANDVESLDTALHLGILDYLVKPFMYERFSKAIDKYLLKNKMIKSGIHFKQEDVDELINLRQVAFVEKQMELSKGLQDKTIYLIRGYMNERKNEFLTSEEISAHTGLSKVTVRRYMNYFIESNEVISEVDYRTGGRPSIKYKIQDKRF</sequence>
<dbReference type="GO" id="GO:0003700">
    <property type="term" value="F:DNA-binding transcription factor activity"/>
    <property type="evidence" value="ECO:0007669"/>
    <property type="project" value="InterPro"/>
</dbReference>
<keyword evidence="6 10" id="KW-0238">DNA-binding</keyword>
<evidence type="ECO:0000256" key="2">
    <source>
        <dbReference type="ARBA" id="ARBA00022490"/>
    </source>
</evidence>
<reference evidence="13 14" key="1">
    <citation type="journal article" date="2018" name="Nat. Biotechnol.">
        <title>A standardized bacterial taxonomy based on genome phylogeny substantially revises the tree of life.</title>
        <authorList>
            <person name="Parks D.H."/>
            <person name="Chuvochina M."/>
            <person name="Waite D.W."/>
            <person name="Rinke C."/>
            <person name="Skarshewski A."/>
            <person name="Chaumeil P.A."/>
            <person name="Hugenholtz P."/>
        </authorList>
    </citation>
    <scope>NUCLEOTIDE SEQUENCE [LARGE SCALE GENOMIC DNA]</scope>
    <source>
        <strain evidence="13">UBA11728</strain>
    </source>
</reference>
<evidence type="ECO:0000256" key="9">
    <source>
        <dbReference type="ARBA" id="ARBA00024867"/>
    </source>
</evidence>
<dbReference type="InterPro" id="IPR011006">
    <property type="entry name" value="CheY-like_superfamily"/>
</dbReference>
<evidence type="ECO:0000256" key="1">
    <source>
        <dbReference type="ARBA" id="ARBA00004496"/>
    </source>
</evidence>
<keyword evidence="8 10" id="KW-0804">Transcription</keyword>
<dbReference type="PANTHER" id="PTHR45526:SF1">
    <property type="entry name" value="TRANSCRIPTIONAL REGULATORY PROTEIN DCUR-RELATED"/>
    <property type="match status" value="1"/>
</dbReference>
<dbReference type="PROSITE" id="PS50110">
    <property type="entry name" value="RESPONSE_REGULATORY"/>
    <property type="match status" value="1"/>
</dbReference>
<comment type="function">
    <text evidence="9">May play the central regulatory role in sporulation. It may be an element of the effector pathway responsible for the activation of sporulation genes in response to nutritional stress. Spo0A may act in concert with spo0H (a sigma factor) to control the expression of some genes that are critical to the sporulation process.</text>
</comment>
<comment type="subcellular location">
    <subcellularLocation>
        <location evidence="1 10">Cytoplasm</location>
    </subcellularLocation>
</comment>
<dbReference type="InterPro" id="IPR051271">
    <property type="entry name" value="2C-system_Tx_regulators"/>
</dbReference>
<dbReference type="GO" id="GO:0003677">
    <property type="term" value="F:DNA binding"/>
    <property type="evidence" value="ECO:0007669"/>
    <property type="project" value="UniProtKB-KW"/>
</dbReference>
<comment type="caution">
    <text evidence="13">The sequence shown here is derived from an EMBL/GenBank/DDBJ whole genome shotgun (WGS) entry which is preliminary data.</text>
</comment>
<evidence type="ECO:0000256" key="5">
    <source>
        <dbReference type="ARBA" id="ARBA00023015"/>
    </source>
</evidence>
<name>A0A3D2X642_9FIRM</name>
<dbReference type="CDD" id="cd19925">
    <property type="entry name" value="REC_citrate_TCS"/>
    <property type="match status" value="1"/>
</dbReference>
<evidence type="ECO:0000256" key="4">
    <source>
        <dbReference type="ARBA" id="ARBA00023012"/>
    </source>
</evidence>
<dbReference type="PANTHER" id="PTHR45526">
    <property type="entry name" value="TRANSCRIPTIONAL REGULATORY PROTEIN DPIA"/>
    <property type="match status" value="1"/>
</dbReference>
<keyword evidence="4 10" id="KW-0902">Two-component regulatory system</keyword>
<keyword evidence="7 10" id="KW-0010">Activator</keyword>
<dbReference type="InterPro" id="IPR001789">
    <property type="entry name" value="Sig_transdc_resp-reg_receiver"/>
</dbReference>
<dbReference type="PIRSF" id="PIRSF006171">
    <property type="entry name" value="RR_citrat_malat"/>
    <property type="match status" value="1"/>
</dbReference>
<dbReference type="Pfam" id="PF00072">
    <property type="entry name" value="Response_reg"/>
    <property type="match status" value="1"/>
</dbReference>
<evidence type="ECO:0000259" key="12">
    <source>
        <dbReference type="PROSITE" id="PS50110"/>
    </source>
</evidence>
<accession>A0A3D2X642</accession>
<gene>
    <name evidence="13" type="ORF">DHW61_05180</name>
</gene>
<evidence type="ECO:0000256" key="3">
    <source>
        <dbReference type="ARBA" id="ARBA00022553"/>
    </source>
</evidence>
<feature type="domain" description="Response regulatory" evidence="12">
    <location>
        <begin position="3"/>
        <end position="119"/>
    </location>
</feature>
<dbReference type="GO" id="GO:0000156">
    <property type="term" value="F:phosphorelay response regulator activity"/>
    <property type="evidence" value="ECO:0007669"/>
    <property type="project" value="TreeGrafter"/>
</dbReference>
<dbReference type="Proteomes" id="UP000262969">
    <property type="component" value="Unassembled WGS sequence"/>
</dbReference>
<keyword evidence="3 11" id="KW-0597">Phosphoprotein</keyword>
<dbReference type="Gene3D" id="3.40.50.2300">
    <property type="match status" value="1"/>
</dbReference>
<evidence type="ECO:0000256" key="6">
    <source>
        <dbReference type="ARBA" id="ARBA00023125"/>
    </source>
</evidence>
<feature type="modified residue" description="4-aspartylphosphate" evidence="11">
    <location>
        <position position="54"/>
    </location>
</feature>